<sequence length="149" mass="17617">MGLEYLTFYQGNLETGFDYIYAKKKDDHAFYVNAPAKLDLDIMDMTDEKFDFSQKNRLQITIDKDLRPFSDVWQNITFQWPNVERQLLAITADWADDYAKEPVGPVEEWGLTIKMTDQEPRIIVGYNEFPDNFDQLVRWLNSYAQGKLR</sequence>
<accession>A0A1C4ANL7</accession>
<name>A0A1C4ANL7_9LACO</name>
<gene>
    <name evidence="1" type="ORF">GA0061074_10649</name>
</gene>
<reference evidence="2" key="1">
    <citation type="submission" date="2016-08" db="EMBL/GenBank/DDBJ databases">
        <authorList>
            <person name="Varghese N."/>
            <person name="Submissions Spin"/>
        </authorList>
    </citation>
    <scope>NUCLEOTIDE SEQUENCE [LARGE SCALE GENOMIC DNA]</scope>
    <source>
        <strain evidence="2">R-53094</strain>
    </source>
</reference>
<organism evidence="1 2">
    <name type="scientific">Weissella bombi</name>
    <dbReference type="NCBI Taxonomy" id="1505725"/>
    <lineage>
        <taxon>Bacteria</taxon>
        <taxon>Bacillati</taxon>
        <taxon>Bacillota</taxon>
        <taxon>Bacilli</taxon>
        <taxon>Lactobacillales</taxon>
        <taxon>Lactobacillaceae</taxon>
        <taxon>Weissella</taxon>
    </lineage>
</organism>
<dbReference type="Proteomes" id="UP000199268">
    <property type="component" value="Unassembled WGS sequence"/>
</dbReference>
<dbReference type="OrthoDB" id="2141036at2"/>
<proteinExistence type="predicted"/>
<dbReference type="EMBL" id="FMAO01000006">
    <property type="protein sequence ID" value="SCB96087.1"/>
    <property type="molecule type" value="Genomic_DNA"/>
</dbReference>
<protein>
    <submittedName>
        <fullName evidence="1">Uncharacterized protein</fullName>
    </submittedName>
</protein>
<evidence type="ECO:0000313" key="1">
    <source>
        <dbReference type="EMBL" id="SCB96087.1"/>
    </source>
</evidence>
<evidence type="ECO:0000313" key="2">
    <source>
        <dbReference type="Proteomes" id="UP000199268"/>
    </source>
</evidence>
<dbReference type="RefSeq" id="WP_092462549.1">
    <property type="nucleotide sequence ID" value="NZ_BJEE01000007.1"/>
</dbReference>
<keyword evidence="2" id="KW-1185">Reference proteome</keyword>
<dbReference type="AlphaFoldDB" id="A0A1C4ANL7"/>
<dbReference type="STRING" id="1505725.GA0061074_10649"/>